<proteinExistence type="inferred from homology"/>
<dbReference type="Proteomes" id="UP000886804">
    <property type="component" value="Unassembled WGS sequence"/>
</dbReference>
<dbReference type="PIRSF" id="PIRSF006615">
    <property type="entry name" value="Zn_crbxpep_Taq"/>
    <property type="match status" value="1"/>
</dbReference>
<comment type="similarity">
    <text evidence="1">Belongs to the peptidase M32 family.</text>
</comment>
<dbReference type="GO" id="GO:0006508">
    <property type="term" value="P:proteolysis"/>
    <property type="evidence" value="ECO:0007669"/>
    <property type="project" value="UniProtKB-UniRule"/>
</dbReference>
<evidence type="ECO:0000256" key="3">
    <source>
        <dbReference type="PIRSR" id="PIRSR006615-2"/>
    </source>
</evidence>
<keyword evidence="2" id="KW-0862">Zinc</keyword>
<comment type="cofactor">
    <cofactor evidence="2">
        <name>Zn(2+)</name>
        <dbReference type="ChEBI" id="CHEBI:29105"/>
    </cofactor>
    <text evidence="2">Binds 1 zinc ion per subunit.</text>
</comment>
<keyword evidence="1" id="KW-0482">Metalloprotease</keyword>
<name>A0A9D2L9W2_9FIRM</name>
<gene>
    <name evidence="4" type="ORF">H9716_12835</name>
</gene>
<dbReference type="PANTHER" id="PTHR34217">
    <property type="entry name" value="METAL-DEPENDENT CARBOXYPEPTIDASE"/>
    <property type="match status" value="1"/>
</dbReference>
<dbReference type="EMBL" id="DWYS01000152">
    <property type="protein sequence ID" value="HJB08727.1"/>
    <property type="molecule type" value="Genomic_DNA"/>
</dbReference>
<evidence type="ECO:0000256" key="1">
    <source>
        <dbReference type="PIRNR" id="PIRNR006615"/>
    </source>
</evidence>
<sequence length="501" mass="57526">MERIYEKIKTYMDRAVALKRALALFEWDNETLAPVKAGEETSRIIGTLSGEYYGIMTDPCLKELTEEWGGQMQEGEIRMACVSLLREEMERLTAIPREEYEANARLTAKAGAVWAEARRKNDFSMFAPVLKEVLGYQKRFARYQAKAGQKLYNVLLDQYEKGFDMEILDGFFGRLKSELVPFLKRVMEEGRQPDDAFLQGDYPEEKQEQLARMTAEYLGFDFERGVLEVSAHPFTTSLHNRDVRITTHYKDRMDSSLFSVIHEAGHGLYEMGIGDELTLTVAGEGASMGIHESQSRFFENIIGRSMAFWKPFYPRVRSIFPEQLANVTTEQFVRAVNRVEPGLIRTEADELTYSLHILVRYELEKALIEEDMPVELLPEAWASQYEAYLGIRPQKDSDGVLQDIHWSQGSFGYFPSYALGSAFAAQIYEGMKKKIDVEGALERGEIGVIADYLQKNIHRYGRTKTSRQLLIQASGEDFEPDYYISYLKEKYGKLYGLKEDS</sequence>
<feature type="binding site" evidence="2">
    <location>
        <position position="266"/>
    </location>
    <ligand>
        <name>Zn(2+)</name>
        <dbReference type="ChEBI" id="CHEBI:29105"/>
        <note>catalytic</note>
    </ligand>
</feature>
<dbReference type="Gene3D" id="1.10.1370.30">
    <property type="match status" value="1"/>
</dbReference>
<protein>
    <recommendedName>
        <fullName evidence="1">Metal-dependent carboxypeptidase</fullName>
        <ecNumber evidence="1">3.4.17.19</ecNumber>
    </recommendedName>
</protein>
<dbReference type="Pfam" id="PF02074">
    <property type="entry name" value="Peptidase_M32"/>
    <property type="match status" value="1"/>
</dbReference>
<comment type="caution">
    <text evidence="4">The sequence shown here is derived from an EMBL/GenBank/DDBJ whole genome shotgun (WGS) entry which is preliminary data.</text>
</comment>
<accession>A0A9D2L9W2</accession>
<keyword evidence="1" id="KW-0378">Hydrolase</keyword>
<dbReference type="PROSITE" id="PS52034">
    <property type="entry name" value="PEPTIDASE_M32"/>
    <property type="match status" value="1"/>
</dbReference>
<dbReference type="CDD" id="cd06460">
    <property type="entry name" value="M32_Taq"/>
    <property type="match status" value="1"/>
</dbReference>
<dbReference type="PANTHER" id="PTHR34217:SF1">
    <property type="entry name" value="CARBOXYPEPTIDASE 1"/>
    <property type="match status" value="1"/>
</dbReference>
<reference evidence="4" key="1">
    <citation type="journal article" date="2021" name="PeerJ">
        <title>Extensive microbial diversity within the chicken gut microbiome revealed by metagenomics and culture.</title>
        <authorList>
            <person name="Gilroy R."/>
            <person name="Ravi A."/>
            <person name="Getino M."/>
            <person name="Pursley I."/>
            <person name="Horton D.L."/>
            <person name="Alikhan N.F."/>
            <person name="Baker D."/>
            <person name="Gharbi K."/>
            <person name="Hall N."/>
            <person name="Watson M."/>
            <person name="Adriaenssens E.M."/>
            <person name="Foster-Nyarko E."/>
            <person name="Jarju S."/>
            <person name="Secka A."/>
            <person name="Antonio M."/>
            <person name="Oren A."/>
            <person name="Chaudhuri R.R."/>
            <person name="La Ragione R."/>
            <person name="Hildebrand F."/>
            <person name="Pallen M.J."/>
        </authorList>
    </citation>
    <scope>NUCLEOTIDE SEQUENCE</scope>
    <source>
        <strain evidence="4">CHK188-4685</strain>
    </source>
</reference>
<evidence type="ECO:0000313" key="5">
    <source>
        <dbReference type="Proteomes" id="UP000886804"/>
    </source>
</evidence>
<evidence type="ECO:0000256" key="2">
    <source>
        <dbReference type="PIRSR" id="PIRSR006615-1"/>
    </source>
</evidence>
<dbReference type="GO" id="GO:0004181">
    <property type="term" value="F:metallocarboxypeptidase activity"/>
    <property type="evidence" value="ECO:0007669"/>
    <property type="project" value="UniProtKB-UniRule"/>
</dbReference>
<evidence type="ECO:0000313" key="4">
    <source>
        <dbReference type="EMBL" id="HJB08727.1"/>
    </source>
</evidence>
<dbReference type="PRINTS" id="PR00998">
    <property type="entry name" value="CRBOXYPTASET"/>
</dbReference>
<keyword evidence="1 4" id="KW-0121">Carboxypeptidase</keyword>
<reference evidence="4" key="2">
    <citation type="submission" date="2021-04" db="EMBL/GenBank/DDBJ databases">
        <authorList>
            <person name="Gilroy R."/>
        </authorList>
    </citation>
    <scope>NUCLEOTIDE SEQUENCE</scope>
    <source>
        <strain evidence="4">CHK188-4685</strain>
    </source>
</reference>
<dbReference type="GO" id="GO:0046872">
    <property type="term" value="F:metal ion binding"/>
    <property type="evidence" value="ECO:0007669"/>
    <property type="project" value="UniProtKB-KW"/>
</dbReference>
<dbReference type="AlphaFoldDB" id="A0A9D2L9W2"/>
<dbReference type="EC" id="3.4.17.19" evidence="1"/>
<organism evidence="4 5">
    <name type="scientific">Candidatus Enterocloster faecavium</name>
    <dbReference type="NCBI Taxonomy" id="2838560"/>
    <lineage>
        <taxon>Bacteria</taxon>
        <taxon>Bacillati</taxon>
        <taxon>Bacillota</taxon>
        <taxon>Clostridia</taxon>
        <taxon>Lachnospirales</taxon>
        <taxon>Lachnospiraceae</taxon>
        <taxon>Enterocloster</taxon>
    </lineage>
</organism>
<feature type="active site" description="Proton donor/acceptor" evidence="3">
    <location>
        <position position="263"/>
    </location>
</feature>
<keyword evidence="1" id="KW-0645">Protease</keyword>
<comment type="function">
    <text evidence="1">Broad specificity carboxypetidase that releases amino acids sequentially from the C-terminus, including neutral, aromatic, polar and basic residues.</text>
</comment>
<keyword evidence="1 2" id="KW-0479">Metal-binding</keyword>
<comment type="catalytic activity">
    <reaction evidence="1">
        <text>Release of a C-terminal amino acid with broad specificity, except for -Pro.</text>
        <dbReference type="EC" id="3.4.17.19"/>
    </reaction>
</comment>
<dbReference type="SUPFAM" id="SSF55486">
    <property type="entry name" value="Metalloproteases ('zincins'), catalytic domain"/>
    <property type="match status" value="1"/>
</dbReference>
<feature type="binding site" evidence="2">
    <location>
        <position position="292"/>
    </location>
    <ligand>
        <name>Zn(2+)</name>
        <dbReference type="ChEBI" id="CHEBI:29105"/>
        <note>catalytic</note>
    </ligand>
</feature>
<dbReference type="InterPro" id="IPR001333">
    <property type="entry name" value="Peptidase_M32_Taq"/>
</dbReference>
<feature type="binding site" evidence="2">
    <location>
        <position position="262"/>
    </location>
    <ligand>
        <name>Zn(2+)</name>
        <dbReference type="ChEBI" id="CHEBI:29105"/>
        <note>catalytic</note>
    </ligand>
</feature>